<organism evidence="2 3">
    <name type="scientific">Poseidonibacter parvus</name>
    <dbReference type="NCBI Taxonomy" id="1850254"/>
    <lineage>
        <taxon>Bacteria</taxon>
        <taxon>Pseudomonadati</taxon>
        <taxon>Campylobacterota</taxon>
        <taxon>Epsilonproteobacteria</taxon>
        <taxon>Campylobacterales</taxon>
        <taxon>Arcobacteraceae</taxon>
        <taxon>Poseidonibacter</taxon>
    </lineage>
</organism>
<feature type="signal peptide" evidence="1">
    <location>
        <begin position="1"/>
        <end position="21"/>
    </location>
</feature>
<evidence type="ECO:0000256" key="1">
    <source>
        <dbReference type="SAM" id="SignalP"/>
    </source>
</evidence>
<protein>
    <submittedName>
        <fullName evidence="2">Uncharacterized protein</fullName>
    </submittedName>
</protein>
<keyword evidence="3" id="KW-1185">Reference proteome</keyword>
<reference evidence="2 3" key="1">
    <citation type="submission" date="2017-01" db="EMBL/GenBank/DDBJ databases">
        <title>Genome sequencing of Arcobacter sp. LPB0137.</title>
        <authorList>
            <person name="Lee G.-W."/>
            <person name="Yi H."/>
        </authorList>
    </citation>
    <scope>NUCLEOTIDE SEQUENCE [LARGE SCALE GENOMIC DNA]</scope>
    <source>
        <strain evidence="2 3">LPB0137</strain>
    </source>
</reference>
<sequence>MKKLSTTIIGLSLLAGSALSAQDTFASFYPVENDDTPSYLSSVQDDSKAYQTLGVATSDNKVFASFYPLENSDTPDYLSFNNTQTSAASTNILAASAISHCTLASFYPEEDTDTRLHTSC</sequence>
<dbReference type="OrthoDB" id="5368099at2"/>
<dbReference type="EMBL" id="CP019070">
    <property type="protein sequence ID" value="APW65036.1"/>
    <property type="molecule type" value="Genomic_DNA"/>
</dbReference>
<gene>
    <name evidence="2" type="ORF">LPB137_03885</name>
</gene>
<keyword evidence="1" id="KW-0732">Signal</keyword>
<evidence type="ECO:0000313" key="2">
    <source>
        <dbReference type="EMBL" id="APW65036.1"/>
    </source>
</evidence>
<dbReference type="AlphaFoldDB" id="A0A1P8KKJ9"/>
<feature type="chain" id="PRO_5013066172" evidence="1">
    <location>
        <begin position="22"/>
        <end position="120"/>
    </location>
</feature>
<proteinExistence type="predicted"/>
<dbReference type="Proteomes" id="UP000186074">
    <property type="component" value="Chromosome"/>
</dbReference>
<evidence type="ECO:0000313" key="3">
    <source>
        <dbReference type="Proteomes" id="UP000186074"/>
    </source>
</evidence>
<name>A0A1P8KKJ9_9BACT</name>
<accession>A0A1P8KKJ9</accession>
<dbReference type="RefSeq" id="WP_076084621.1">
    <property type="nucleotide sequence ID" value="NZ_CP019070.1"/>
</dbReference>
<dbReference type="KEGG" id="alp:LPB137_03885"/>